<dbReference type="EMBL" id="CM043020">
    <property type="protein sequence ID" value="KAI4460296.1"/>
    <property type="molecule type" value="Genomic_DNA"/>
</dbReference>
<organism evidence="1 2">
    <name type="scientific">Holotrichia oblita</name>
    <name type="common">Chafer beetle</name>
    <dbReference type="NCBI Taxonomy" id="644536"/>
    <lineage>
        <taxon>Eukaryota</taxon>
        <taxon>Metazoa</taxon>
        <taxon>Ecdysozoa</taxon>
        <taxon>Arthropoda</taxon>
        <taxon>Hexapoda</taxon>
        <taxon>Insecta</taxon>
        <taxon>Pterygota</taxon>
        <taxon>Neoptera</taxon>
        <taxon>Endopterygota</taxon>
        <taxon>Coleoptera</taxon>
        <taxon>Polyphaga</taxon>
        <taxon>Scarabaeiformia</taxon>
        <taxon>Scarabaeidae</taxon>
        <taxon>Melolonthinae</taxon>
        <taxon>Holotrichia</taxon>
    </lineage>
</organism>
<reference evidence="1" key="1">
    <citation type="submission" date="2022-04" db="EMBL/GenBank/DDBJ databases">
        <title>Chromosome-scale genome assembly of Holotrichia oblita Faldermann.</title>
        <authorList>
            <person name="Rongchong L."/>
        </authorList>
    </citation>
    <scope>NUCLEOTIDE SEQUENCE</scope>
    <source>
        <strain evidence="1">81SQS9</strain>
    </source>
</reference>
<dbReference type="Proteomes" id="UP001056778">
    <property type="component" value="Chromosome 6"/>
</dbReference>
<accession>A0ACB9T0K4</accession>
<name>A0ACB9T0K4_HOLOL</name>
<proteinExistence type="predicted"/>
<keyword evidence="2" id="KW-1185">Reference proteome</keyword>
<evidence type="ECO:0000313" key="2">
    <source>
        <dbReference type="Proteomes" id="UP001056778"/>
    </source>
</evidence>
<gene>
    <name evidence="1" type="ORF">MML48_6g00016735</name>
</gene>
<comment type="caution">
    <text evidence="1">The sequence shown here is derived from an EMBL/GenBank/DDBJ whole genome shotgun (WGS) entry which is preliminary data.</text>
</comment>
<sequence length="703" mass="78762">MAGKMLEPDSNTREIHLNSIAETLHGNKSSSYLDNSNCYETNGEVKFSDCDVLPNNNLCEKRVSQFYSDSENDSMTSVIKTVSNSNTTAGESTSDEALHLNESGTHLLQNSEYFNRSDKDDPESRLFNRETYQNRNSISKLDGAPFTTNVSNGVKHSRAKTSRRRVNARSSRGRPKKFMYHSQISGDKDTIKIRIKKSNLTTQLTPNKKKLGRRKRNKNVSDTDASDYESPSKRARASLETQNNTGDKDNQEPDEQSVWGHSIPTPILHKIFQHLCLQEGSLPMLIRLSKVCKLWRNVSLSPSLWQKVDLNWVRERFRTDQKLNWLIDNRLAICQDLNLGVWKLRNIQTSLEYLIEHCPELRGLNLSGWKGLNADNLKYITQECRKLERLDLSSINSTSAINAQPLVCLAQTMNSRLTHLVLAHNKLAGFTQIMSALAANCPNLQLLDISNIRTFAHNTALLHIEKIQSGCPKLRVLRITNSQIWLAPATVAEQIASPGFPMLEELSLAGIEDDQTTTARSVDDDGIERILKNSTKLRLLDIRGCIRLTDSGLVKVPAWDLEHLFLSACYITRSQNAGLELIVQKWSHSLLEVDLAWSTATASLDAAVQALAEKGDESPLRILNLCGSSVSLEPVKAILMKCPNLHSINLQSCRALPRGIKRLYTGSAVNNLRQSLQDKPKTESNESETDQQSPEHANVSGNT</sequence>
<protein>
    <submittedName>
        <fullName evidence="1">F-box/tpr repeat protein pof3</fullName>
    </submittedName>
</protein>
<evidence type="ECO:0000313" key="1">
    <source>
        <dbReference type="EMBL" id="KAI4460296.1"/>
    </source>
</evidence>